<dbReference type="RefSeq" id="WP_204971189.1">
    <property type="nucleotide sequence ID" value="NZ_JAAZTS010000003.1"/>
</dbReference>
<dbReference type="GO" id="GO:0003677">
    <property type="term" value="F:DNA binding"/>
    <property type="evidence" value="ECO:0007669"/>
    <property type="project" value="InterPro"/>
</dbReference>
<dbReference type="InterPro" id="IPR007492">
    <property type="entry name" value="LytTR_DNA-bd_dom"/>
</dbReference>
<keyword evidence="3" id="KW-1185">Reference proteome</keyword>
<dbReference type="AlphaFoldDB" id="A0AA40ZRZ6"/>
<organism evidence="2 3">
    <name type="scientific">Caecibacteroides pullorum</name>
    <dbReference type="NCBI Taxonomy" id="2725562"/>
    <lineage>
        <taxon>Bacteria</taxon>
        <taxon>Pseudomonadati</taxon>
        <taxon>Bacteroidota</taxon>
        <taxon>Bacteroidia</taxon>
        <taxon>Bacteroidales</taxon>
        <taxon>Bacteroidaceae</taxon>
        <taxon>Caecibacteroides</taxon>
    </lineage>
</organism>
<name>A0AA40ZRZ6_9BACT</name>
<evidence type="ECO:0000313" key="3">
    <source>
        <dbReference type="Proteomes" id="UP000698924"/>
    </source>
</evidence>
<comment type="caution">
    <text evidence="2">The sequence shown here is derived from an EMBL/GenBank/DDBJ whole genome shotgun (WGS) entry which is preliminary data.</text>
</comment>
<feature type="domain" description="HTH LytTR-type" evidence="1">
    <location>
        <begin position="41"/>
        <end position="95"/>
    </location>
</feature>
<accession>A0AA40ZRZ6</accession>
<proteinExistence type="predicted"/>
<gene>
    <name evidence="2" type="ORF">H6D15_03970</name>
</gene>
<evidence type="ECO:0000313" key="2">
    <source>
        <dbReference type="EMBL" id="MBM6856761.1"/>
    </source>
</evidence>
<dbReference type="EMBL" id="JACJMO010000003">
    <property type="protein sequence ID" value="MBM6856761.1"/>
    <property type="molecule type" value="Genomic_DNA"/>
</dbReference>
<protein>
    <submittedName>
        <fullName evidence="2">LytTR family transcriptional regulator</fullName>
    </submittedName>
</protein>
<dbReference type="Proteomes" id="UP000698924">
    <property type="component" value="Unassembled WGS sequence"/>
</dbReference>
<dbReference type="Pfam" id="PF04397">
    <property type="entry name" value="LytTR"/>
    <property type="match status" value="1"/>
</dbReference>
<reference evidence="2 3" key="1">
    <citation type="journal article" date="2021" name="Sci. Rep.">
        <title>The distribution of antibiotic resistance genes in chicken gut microbiota commensals.</title>
        <authorList>
            <person name="Juricova H."/>
            <person name="Matiasovicova J."/>
            <person name="Kubasova T."/>
            <person name="Cejkova D."/>
            <person name="Rychlik I."/>
        </authorList>
    </citation>
    <scope>NUCLEOTIDE SEQUENCE [LARGE SCALE GENOMIC DNA]</scope>
    <source>
        <strain evidence="2 3">An421</strain>
    </source>
</reference>
<evidence type="ECO:0000259" key="1">
    <source>
        <dbReference type="Pfam" id="PF04397"/>
    </source>
</evidence>
<sequence>MENGKWKIENGKGGRNAPFFMYIRHPVHEMRSPLAPDGRNPRHSFRANRQYIVAHKAVTGVSLWFGGRMVLQLTPPTDEKVLISKARVPAFREWF</sequence>